<dbReference type="PANTHER" id="PTHR36452">
    <property type="entry name" value="CHROMOSOME 12, WHOLE GENOME SHOTGUN SEQUENCE"/>
    <property type="match status" value="1"/>
</dbReference>
<evidence type="ECO:0000313" key="2">
    <source>
        <dbReference type="Proteomes" id="UP000295444"/>
    </source>
</evidence>
<dbReference type="PANTHER" id="PTHR36452:SF1">
    <property type="entry name" value="DUF2461 DOMAIN-CONTAINING PROTEIN"/>
    <property type="match status" value="1"/>
</dbReference>
<proteinExistence type="predicted"/>
<keyword evidence="2" id="KW-1185">Reference proteome</keyword>
<sequence>MRFEGFGEYAIDFFDGLTEDNSKPFWDDNRHLYDNDVRAPMDALLAELEKEFGAYGEPKVFRPYRDVRFSKDKTPYKTHCGGVIEQGRGAGAFYVQIGPEGLRVGGGLFHLEPDQLARYRTAVGTELHGEELEKIVAKLRKTSWEIRGDRMKTRPKGFDNDHPRLELLRHRSIYAMRGWEPDDTLHERGCYDRVVKAWRALKPLNEWARDRVGRADPR</sequence>
<dbReference type="PIRSF" id="PIRSF028451">
    <property type="entry name" value="UCP028451"/>
    <property type="match status" value="1"/>
</dbReference>
<reference evidence="1 2" key="1">
    <citation type="submission" date="2019-03" db="EMBL/GenBank/DDBJ databases">
        <title>Genomic Encyclopedia of Type Strains, Phase IV (KMG-IV): sequencing the most valuable type-strain genomes for metagenomic binning, comparative biology and taxonomic classification.</title>
        <authorList>
            <person name="Goeker M."/>
        </authorList>
    </citation>
    <scope>NUCLEOTIDE SEQUENCE [LARGE SCALE GENOMIC DNA]</scope>
    <source>
        <strain evidence="1 2">DSM 45361</strain>
    </source>
</reference>
<dbReference type="Pfam" id="PF09365">
    <property type="entry name" value="DUF2461"/>
    <property type="match status" value="1"/>
</dbReference>
<name>A0A4R6SC08_LABRH</name>
<gene>
    <name evidence="1" type="ORF">EV186_10384</name>
</gene>
<dbReference type="EMBL" id="SNXZ01000003">
    <property type="protein sequence ID" value="TDP97124.1"/>
    <property type="molecule type" value="Genomic_DNA"/>
</dbReference>
<dbReference type="NCBIfam" id="TIGR02453">
    <property type="entry name" value="TIGR02453 family protein"/>
    <property type="match status" value="1"/>
</dbReference>
<dbReference type="InterPro" id="IPR015996">
    <property type="entry name" value="UCP028451"/>
</dbReference>
<dbReference type="InterPro" id="IPR012808">
    <property type="entry name" value="CHP02453"/>
</dbReference>
<dbReference type="Proteomes" id="UP000295444">
    <property type="component" value="Unassembled WGS sequence"/>
</dbReference>
<evidence type="ECO:0000313" key="1">
    <source>
        <dbReference type="EMBL" id="TDP97124.1"/>
    </source>
</evidence>
<accession>A0A4R6SC08</accession>
<dbReference type="AlphaFoldDB" id="A0A4R6SC08"/>
<organism evidence="1 2">
    <name type="scientific">Labedaea rhizosphaerae</name>
    <dbReference type="NCBI Taxonomy" id="598644"/>
    <lineage>
        <taxon>Bacteria</taxon>
        <taxon>Bacillati</taxon>
        <taxon>Actinomycetota</taxon>
        <taxon>Actinomycetes</taxon>
        <taxon>Pseudonocardiales</taxon>
        <taxon>Pseudonocardiaceae</taxon>
        <taxon>Labedaea</taxon>
    </lineage>
</organism>
<dbReference type="RefSeq" id="WP_133850379.1">
    <property type="nucleotide sequence ID" value="NZ_SNXZ01000003.1"/>
</dbReference>
<dbReference type="OrthoDB" id="9794241at2"/>
<comment type="caution">
    <text evidence="1">The sequence shown here is derived from an EMBL/GenBank/DDBJ whole genome shotgun (WGS) entry which is preliminary data.</text>
</comment>
<protein>
    <submittedName>
        <fullName evidence="1">Uncharacterized protein (TIGR02453 family)</fullName>
    </submittedName>
</protein>